<dbReference type="CDD" id="cd02233">
    <property type="entry name" value="cupin_HNL-like"/>
    <property type="match status" value="1"/>
</dbReference>
<gene>
    <name evidence="2" type="ORF">BS50DRAFT_454883</name>
</gene>
<evidence type="ECO:0000313" key="2">
    <source>
        <dbReference type="EMBL" id="PSN64928.1"/>
    </source>
</evidence>
<dbReference type="STRING" id="1448308.A0A2T2NIQ3"/>
<dbReference type="EMBL" id="KZ678137">
    <property type="protein sequence ID" value="PSN64928.1"/>
    <property type="molecule type" value="Genomic_DNA"/>
</dbReference>
<dbReference type="SUPFAM" id="SSF51182">
    <property type="entry name" value="RmlC-like cupins"/>
    <property type="match status" value="1"/>
</dbReference>
<feature type="non-terminal residue" evidence="2">
    <location>
        <position position="107"/>
    </location>
</feature>
<name>A0A2T2NIQ3_CORCC</name>
<evidence type="ECO:0000259" key="1">
    <source>
        <dbReference type="Pfam" id="PF07883"/>
    </source>
</evidence>
<dbReference type="OrthoDB" id="2096797at2759"/>
<accession>A0A2T2NIQ3</accession>
<dbReference type="InterPro" id="IPR014710">
    <property type="entry name" value="RmlC-like_jellyroll"/>
</dbReference>
<dbReference type="InterPro" id="IPR013096">
    <property type="entry name" value="Cupin_2"/>
</dbReference>
<feature type="domain" description="Cupin type-2" evidence="1">
    <location>
        <begin position="25"/>
        <end position="82"/>
    </location>
</feature>
<protein>
    <submittedName>
        <fullName evidence="2">Regulatory protein AraC</fullName>
    </submittedName>
</protein>
<dbReference type="AlphaFoldDB" id="A0A2T2NIQ3"/>
<proteinExistence type="predicted"/>
<dbReference type="Pfam" id="PF07883">
    <property type="entry name" value="Cupin_2"/>
    <property type="match status" value="1"/>
</dbReference>
<dbReference type="PANTHER" id="PTHR43698:SF1">
    <property type="entry name" value="BLL4564 PROTEIN"/>
    <property type="match status" value="1"/>
</dbReference>
<dbReference type="Gene3D" id="2.60.120.10">
    <property type="entry name" value="Jelly Rolls"/>
    <property type="match status" value="1"/>
</dbReference>
<sequence length="107" mass="11516">FTGNDVYVHPVVGSAAAGLSVANVNFSPCARTHWHTHEGGQVLTVLAGSGWICEKGEQPVRLNVGDVVWCPPGTTHWHGADDGSYMVHQAVSMGGVEWLEEVDDKEY</sequence>
<dbReference type="InterPro" id="IPR011051">
    <property type="entry name" value="RmlC_Cupin_sf"/>
</dbReference>
<dbReference type="PANTHER" id="PTHR43698">
    <property type="entry name" value="RIBD C-TERMINAL DOMAIN CONTAINING PROTEIN"/>
    <property type="match status" value="1"/>
</dbReference>
<keyword evidence="3" id="KW-1185">Reference proteome</keyword>
<organism evidence="2 3">
    <name type="scientific">Corynespora cassiicola Philippines</name>
    <dbReference type="NCBI Taxonomy" id="1448308"/>
    <lineage>
        <taxon>Eukaryota</taxon>
        <taxon>Fungi</taxon>
        <taxon>Dikarya</taxon>
        <taxon>Ascomycota</taxon>
        <taxon>Pezizomycotina</taxon>
        <taxon>Dothideomycetes</taxon>
        <taxon>Pleosporomycetidae</taxon>
        <taxon>Pleosporales</taxon>
        <taxon>Corynesporascaceae</taxon>
        <taxon>Corynespora</taxon>
    </lineage>
</organism>
<reference evidence="2 3" key="1">
    <citation type="journal article" date="2018" name="Front. Microbiol.">
        <title>Genome-Wide Analysis of Corynespora cassiicola Leaf Fall Disease Putative Effectors.</title>
        <authorList>
            <person name="Lopez D."/>
            <person name="Ribeiro S."/>
            <person name="Label P."/>
            <person name="Fumanal B."/>
            <person name="Venisse J.S."/>
            <person name="Kohler A."/>
            <person name="de Oliveira R.R."/>
            <person name="Labutti K."/>
            <person name="Lipzen A."/>
            <person name="Lail K."/>
            <person name="Bauer D."/>
            <person name="Ohm R.A."/>
            <person name="Barry K.W."/>
            <person name="Spatafora J."/>
            <person name="Grigoriev I.V."/>
            <person name="Martin F.M."/>
            <person name="Pujade-Renaud V."/>
        </authorList>
    </citation>
    <scope>NUCLEOTIDE SEQUENCE [LARGE SCALE GENOMIC DNA]</scope>
    <source>
        <strain evidence="2 3">Philippines</strain>
    </source>
</reference>
<feature type="non-terminal residue" evidence="2">
    <location>
        <position position="1"/>
    </location>
</feature>
<dbReference type="Proteomes" id="UP000240883">
    <property type="component" value="Unassembled WGS sequence"/>
</dbReference>
<dbReference type="InterPro" id="IPR047263">
    <property type="entry name" value="HNL-like_cupin"/>
</dbReference>
<evidence type="ECO:0000313" key="3">
    <source>
        <dbReference type="Proteomes" id="UP000240883"/>
    </source>
</evidence>